<dbReference type="eggNOG" id="ENOG50318V8">
    <property type="taxonomic scope" value="Bacteria"/>
</dbReference>
<comment type="caution">
    <text evidence="1">The sequence shown here is derived from an EMBL/GenBank/DDBJ whole genome shotgun (WGS) entry which is preliminary data.</text>
</comment>
<gene>
    <name evidence="1" type="ORF">DESPIG_01142</name>
</gene>
<reference evidence="1 2" key="1">
    <citation type="submission" date="2008-10" db="EMBL/GenBank/DDBJ databases">
        <title>Draft genome sequence of Desulvovibrio piger (ATCC 29098).</title>
        <authorList>
            <person name="Sudarsanam P."/>
            <person name="Ley R."/>
            <person name="Guruge J."/>
            <person name="Turnbaugh P.J."/>
            <person name="Mahowald M."/>
            <person name="Liep D."/>
            <person name="Gordon J."/>
        </authorList>
    </citation>
    <scope>NUCLEOTIDE SEQUENCE [LARGE SCALE GENOMIC DNA]</scope>
    <source>
        <strain evidence="1 2">ATCC 29098</strain>
    </source>
</reference>
<name>B6WSU0_9BACT</name>
<dbReference type="RefSeq" id="WP_006005623.1">
    <property type="nucleotide sequence ID" value="NZ_DS996355.1"/>
</dbReference>
<dbReference type="GeneID" id="83731705"/>
<dbReference type="Proteomes" id="UP000003676">
    <property type="component" value="Unassembled WGS sequence"/>
</dbReference>
<accession>B6WSU0</accession>
<proteinExistence type="predicted"/>
<evidence type="ECO:0000313" key="1">
    <source>
        <dbReference type="EMBL" id="EEB33852.1"/>
    </source>
</evidence>
<dbReference type="EMBL" id="ABXU01000029">
    <property type="protein sequence ID" value="EEB33852.1"/>
    <property type="molecule type" value="Genomic_DNA"/>
</dbReference>
<dbReference type="OrthoDB" id="9867560at2"/>
<evidence type="ECO:0000313" key="2">
    <source>
        <dbReference type="Proteomes" id="UP000003676"/>
    </source>
</evidence>
<dbReference type="AlphaFoldDB" id="B6WSU0"/>
<reference evidence="1 2" key="2">
    <citation type="submission" date="2008-10" db="EMBL/GenBank/DDBJ databases">
        <authorList>
            <person name="Fulton L."/>
            <person name="Clifton S."/>
            <person name="Fulton B."/>
            <person name="Xu J."/>
            <person name="Minx P."/>
            <person name="Pepin K.H."/>
            <person name="Johnson M."/>
            <person name="Bhonagiri V."/>
            <person name="Nash W.E."/>
            <person name="Mardis E.R."/>
            <person name="Wilson R.K."/>
        </authorList>
    </citation>
    <scope>NUCLEOTIDE SEQUENCE [LARGE SCALE GENOMIC DNA]</scope>
    <source>
        <strain evidence="1 2">ATCC 29098</strain>
    </source>
</reference>
<organism evidence="1 2">
    <name type="scientific">Desulfovibrio piger ATCC 29098</name>
    <dbReference type="NCBI Taxonomy" id="411464"/>
    <lineage>
        <taxon>Bacteria</taxon>
        <taxon>Pseudomonadati</taxon>
        <taxon>Thermodesulfobacteriota</taxon>
        <taxon>Desulfovibrionia</taxon>
        <taxon>Desulfovibrionales</taxon>
        <taxon>Desulfovibrionaceae</taxon>
        <taxon>Desulfovibrio</taxon>
    </lineage>
</organism>
<protein>
    <submittedName>
        <fullName evidence="1">Uncharacterized protein</fullName>
    </submittedName>
</protein>
<sequence length="74" mass="8106">MLSQDIESCAASIDVLAGQVSEEQRAFLRMLQENLRAHAAQARHLEQELLPPAGAGALPRFHVHDLPNTPHFPG</sequence>
<dbReference type="HOGENOM" id="CLU_2681740_0_0_7"/>